<gene>
    <name evidence="1" type="ORF">RRG08_038659</name>
</gene>
<keyword evidence="2" id="KW-1185">Reference proteome</keyword>
<dbReference type="EMBL" id="JAWDGP010001981">
    <property type="protein sequence ID" value="KAK3786296.1"/>
    <property type="molecule type" value="Genomic_DNA"/>
</dbReference>
<dbReference type="AlphaFoldDB" id="A0AAE1AFU7"/>
<dbReference type="Proteomes" id="UP001283361">
    <property type="component" value="Unassembled WGS sequence"/>
</dbReference>
<name>A0AAE1AFU7_9GAST</name>
<organism evidence="1 2">
    <name type="scientific">Elysia crispata</name>
    <name type="common">lettuce slug</name>
    <dbReference type="NCBI Taxonomy" id="231223"/>
    <lineage>
        <taxon>Eukaryota</taxon>
        <taxon>Metazoa</taxon>
        <taxon>Spiralia</taxon>
        <taxon>Lophotrochozoa</taxon>
        <taxon>Mollusca</taxon>
        <taxon>Gastropoda</taxon>
        <taxon>Heterobranchia</taxon>
        <taxon>Euthyneura</taxon>
        <taxon>Panpulmonata</taxon>
        <taxon>Sacoglossa</taxon>
        <taxon>Placobranchoidea</taxon>
        <taxon>Plakobranchidae</taxon>
        <taxon>Elysia</taxon>
    </lineage>
</organism>
<comment type="caution">
    <text evidence="1">The sequence shown here is derived from an EMBL/GenBank/DDBJ whole genome shotgun (WGS) entry which is preliminary data.</text>
</comment>
<reference evidence="1" key="1">
    <citation type="journal article" date="2023" name="G3 (Bethesda)">
        <title>A reference genome for the long-term kleptoplast-retaining sea slug Elysia crispata morphotype clarki.</title>
        <authorList>
            <person name="Eastman K.E."/>
            <person name="Pendleton A.L."/>
            <person name="Shaikh M.A."/>
            <person name="Suttiyut T."/>
            <person name="Ogas R."/>
            <person name="Tomko P."/>
            <person name="Gavelis G."/>
            <person name="Widhalm J.R."/>
            <person name="Wisecaver J.H."/>
        </authorList>
    </citation>
    <scope>NUCLEOTIDE SEQUENCE</scope>
    <source>
        <strain evidence="1">ECLA1</strain>
    </source>
</reference>
<evidence type="ECO:0000313" key="1">
    <source>
        <dbReference type="EMBL" id="KAK3786296.1"/>
    </source>
</evidence>
<protein>
    <submittedName>
        <fullName evidence="1">Uncharacterized protein</fullName>
    </submittedName>
</protein>
<sequence>MALSHAEPGEFWRRSCGLETASSQRQIRRSSTYLQPFSSQRYTDGLESRTKKMSCFFKMSLARNFKRET</sequence>
<accession>A0AAE1AFU7</accession>
<proteinExistence type="predicted"/>
<evidence type="ECO:0000313" key="2">
    <source>
        <dbReference type="Proteomes" id="UP001283361"/>
    </source>
</evidence>